<sequence length="1404" mass="158221">MKESCVGVIDCCCGYVHVMMKGRSRRRKRLMEGLTRQSIMVVLCLWLLNIRDGCCSSWESSSLLSNTSITHSEHAYVNRSYNIRGYRNVKTRNLISYGFVSGGTTDTTKSKDSIHIAGFFPTSSLRNVTSEGAIGRGVLPAVKLAIYHINNNNTTLPDYKLHISWNDTKCSASDGMKAFFDMMHENPLKYMLFGDACTQVTDPIAKASRYWKIAQLSYADMHPMFSKKNYPNLFRIVPSENEFNAPRLALLRKYNWTKVGTLYQNKPRYSLAHNSLVGSLEPMGVQVVAAQSFADDISYHIHKLKEKDVRIILGNFNETWARRIFCEAYREKLYGKKYQWLIVAAYTPTWWRKQDDVNCTVEEVETALKGALLMDLLPLSTSSDITISGLTADQYNDMYQVVKLNEYSRFHGYAYDGIWAIALALHNMSKFYPDPAHRHRKDLLRTFQYHDDNWQTAFLNALNATSFTGVTGKVEFKDNGRKGTILIKQFRAFNTVNAEVKVGEFDGVSGTLSMLDSKDNQIVWNGKNPPKDRTIEIIEHTRVNPTLFAAMTVASSVGIVLACFFLAINIKFRNQRYIKMSSPYLNNLIIIGCIFTYTSVIILGLDSKLTSIEAFPYICTARAWILMAGFTLAFGSMFSKTWRVHSIFTNVKLNKKVIKDMQLFIVVGILLAIDFAIMTTWHFADPMSRSTKQLEAYTNPNNDDILIIPENEYCKSQYMSYFVGAIYAYKGLLMLFGCFLAWETRGVAIPALNDSKYIGMSVYNSVMMCVLGAPLSHVLTDKHDASFFIISLFIIFCTTATLCLVFLPKIIELKRNPKGTVEKRLRTTVKPASQTRRASATSMYEAELKTAKQENQKIRKQIREVDSEIQALAKILGDDAQDILHDAMHNLALPKSEVLKKEGTNTFYKFFIHFINSINCVLVWLCVFNNIHFTCSKDTDVSSLYSLNSDGGEDVFIEEAQEATPKKKYPGLATALAAAAGNLTTTGTWEPATSVVAKTILINSSGSGDKVKCDNEQTLSNSPSEEPVTIEEKSLPKIPEEPESHKSRQQRSLSVVIMQPIQLLPKYLRLNKSELDLSEDPENPVGDRVDSNQGGSTTTRSISENVLVVKDHKPTAVSTTTQQEIWTMLQKDRRYMDRNIYVEEDEETEHHITQAPVTTATQQQKTTSKRLKSPTVAKPITLLLPGSNNPVKLQLPKQHKTDMQQHELINGNQTTVAEEPVAVTSSCASHHRRLSMQPQKGTERVTLTSSIRTLSSSTTTLSSNQQGYYNPVSGSTHEPSTYSQTLTTTSSSRPIPTAYQHLSTEEIHVRTHSSGVTPATLKNRSYSVPKRLDNSNLNLSEINLDVSLLPIFHKILSERSRSLRERSSSNEQTRSTLRSKRNKPNNLMLSCPNIMIKCDIVEYL</sequence>
<dbReference type="SUPFAM" id="SSF53822">
    <property type="entry name" value="Periplasmic binding protein-like I"/>
    <property type="match status" value="1"/>
</dbReference>
<dbReference type="Pfam" id="PF01094">
    <property type="entry name" value="ANF_receptor"/>
    <property type="match status" value="1"/>
</dbReference>
<evidence type="ECO:0000256" key="10">
    <source>
        <dbReference type="SAM" id="Coils"/>
    </source>
</evidence>
<feature type="region of interest" description="Disordered" evidence="11">
    <location>
        <begin position="1077"/>
        <end position="1100"/>
    </location>
</feature>
<feature type="transmembrane region" description="Helical" evidence="12">
    <location>
        <begin position="718"/>
        <end position="742"/>
    </location>
</feature>
<dbReference type="InterPro" id="IPR028082">
    <property type="entry name" value="Peripla_BP_I"/>
</dbReference>
<dbReference type="PROSITE" id="PS50259">
    <property type="entry name" value="G_PROTEIN_RECEP_F3_4"/>
    <property type="match status" value="1"/>
</dbReference>
<proteinExistence type="predicted"/>
<dbReference type="InterPro" id="IPR017978">
    <property type="entry name" value="GPCR_3_C"/>
</dbReference>
<protein>
    <recommendedName>
        <fullName evidence="13">G-protein coupled receptors family 3 profile domain-containing protein</fullName>
    </recommendedName>
</protein>
<dbReference type="CDD" id="cd06366">
    <property type="entry name" value="PBP1_GABAb_receptor"/>
    <property type="match status" value="1"/>
</dbReference>
<keyword evidence="2" id="KW-1003">Cell membrane</keyword>
<keyword evidence="3 12" id="KW-0812">Transmembrane</keyword>
<keyword evidence="9" id="KW-0807">Transducer</keyword>
<dbReference type="InterPro" id="IPR001828">
    <property type="entry name" value="ANF_lig-bd_rcpt"/>
</dbReference>
<dbReference type="PRINTS" id="PR01176">
    <property type="entry name" value="GABABRECEPTR"/>
</dbReference>
<feature type="compositionally biased region" description="Low complexity" evidence="11">
    <location>
        <begin position="1280"/>
        <end position="1292"/>
    </location>
</feature>
<feature type="transmembrane region" description="Helical" evidence="12">
    <location>
        <begin position="910"/>
        <end position="931"/>
    </location>
</feature>
<feature type="transmembrane region" description="Helical" evidence="12">
    <location>
        <begin position="762"/>
        <end position="779"/>
    </location>
</feature>
<feature type="transmembrane region" description="Helical" evidence="12">
    <location>
        <begin position="785"/>
        <end position="807"/>
    </location>
</feature>
<feature type="transmembrane region" description="Helical" evidence="12">
    <location>
        <begin position="663"/>
        <end position="684"/>
    </location>
</feature>
<feature type="transmembrane region" description="Helical" evidence="12">
    <location>
        <begin position="623"/>
        <end position="642"/>
    </location>
</feature>
<gene>
    <name evidence="14" type="ORF">ODALV1_LOCUS13005</name>
</gene>
<evidence type="ECO:0000256" key="9">
    <source>
        <dbReference type="ARBA" id="ARBA00023224"/>
    </source>
</evidence>
<feature type="region of interest" description="Disordered" evidence="11">
    <location>
        <begin position="1006"/>
        <end position="1051"/>
    </location>
</feature>
<dbReference type="Pfam" id="PF00003">
    <property type="entry name" value="7tm_3"/>
    <property type="match status" value="1"/>
</dbReference>
<evidence type="ECO:0000313" key="14">
    <source>
        <dbReference type="EMBL" id="CAL8108520.1"/>
    </source>
</evidence>
<feature type="compositionally biased region" description="Polar residues" evidence="11">
    <location>
        <begin position="1091"/>
        <end position="1100"/>
    </location>
</feature>
<evidence type="ECO:0000256" key="1">
    <source>
        <dbReference type="ARBA" id="ARBA00004651"/>
    </source>
</evidence>
<accession>A0ABP1QTV5</accession>
<comment type="subcellular location">
    <subcellularLocation>
        <location evidence="1">Cell membrane</location>
        <topology evidence="1">Multi-pass membrane protein</topology>
    </subcellularLocation>
</comment>
<dbReference type="EMBL" id="CAXLJM020000040">
    <property type="protein sequence ID" value="CAL8108520.1"/>
    <property type="molecule type" value="Genomic_DNA"/>
</dbReference>
<keyword evidence="15" id="KW-1185">Reference proteome</keyword>
<evidence type="ECO:0000256" key="2">
    <source>
        <dbReference type="ARBA" id="ARBA00022475"/>
    </source>
</evidence>
<evidence type="ECO:0000313" key="15">
    <source>
        <dbReference type="Proteomes" id="UP001642540"/>
    </source>
</evidence>
<dbReference type="Proteomes" id="UP001642540">
    <property type="component" value="Unassembled WGS sequence"/>
</dbReference>
<feature type="region of interest" description="Disordered" evidence="11">
    <location>
        <begin position="1360"/>
        <end position="1384"/>
    </location>
</feature>
<evidence type="ECO:0000256" key="4">
    <source>
        <dbReference type="ARBA" id="ARBA00022989"/>
    </source>
</evidence>
<dbReference type="Gene3D" id="3.40.50.2300">
    <property type="match status" value="2"/>
</dbReference>
<dbReference type="PANTHER" id="PTHR10519">
    <property type="entry name" value="GABA-B RECEPTOR"/>
    <property type="match status" value="1"/>
</dbReference>
<feature type="coiled-coil region" evidence="10">
    <location>
        <begin position="841"/>
        <end position="875"/>
    </location>
</feature>
<keyword evidence="10" id="KW-0175">Coiled coil</keyword>
<dbReference type="PROSITE" id="PS00981">
    <property type="entry name" value="G_PROTEIN_RECEP_F3_3"/>
    <property type="match status" value="1"/>
</dbReference>
<evidence type="ECO:0000256" key="8">
    <source>
        <dbReference type="ARBA" id="ARBA00023180"/>
    </source>
</evidence>
<feature type="region of interest" description="Disordered" evidence="11">
    <location>
        <begin position="1146"/>
        <end position="1172"/>
    </location>
</feature>
<dbReference type="PANTHER" id="PTHR10519:SF74">
    <property type="entry name" value="GAMMA-AMINOBUTYRIC ACID TYPE B RECEPTOR SUBUNIT 2"/>
    <property type="match status" value="1"/>
</dbReference>
<feature type="transmembrane region" description="Helical" evidence="12">
    <location>
        <begin position="547"/>
        <end position="572"/>
    </location>
</feature>
<keyword evidence="8" id="KW-0325">Glycoprotein</keyword>
<name>A0ABP1QTV5_9HEXA</name>
<organism evidence="14 15">
    <name type="scientific">Orchesella dallaii</name>
    <dbReference type="NCBI Taxonomy" id="48710"/>
    <lineage>
        <taxon>Eukaryota</taxon>
        <taxon>Metazoa</taxon>
        <taxon>Ecdysozoa</taxon>
        <taxon>Arthropoda</taxon>
        <taxon>Hexapoda</taxon>
        <taxon>Collembola</taxon>
        <taxon>Entomobryomorpha</taxon>
        <taxon>Entomobryoidea</taxon>
        <taxon>Orchesellidae</taxon>
        <taxon>Orchesellinae</taxon>
        <taxon>Orchesella</taxon>
    </lineage>
</organism>
<evidence type="ECO:0000259" key="13">
    <source>
        <dbReference type="PROSITE" id="PS50259"/>
    </source>
</evidence>
<feature type="transmembrane region" description="Helical" evidence="12">
    <location>
        <begin position="584"/>
        <end position="603"/>
    </location>
</feature>
<feature type="domain" description="G-protein coupled receptors family 3 profile" evidence="13">
    <location>
        <begin position="554"/>
        <end position="829"/>
    </location>
</feature>
<feature type="compositionally biased region" description="Low complexity" evidence="11">
    <location>
        <begin position="1153"/>
        <end position="1166"/>
    </location>
</feature>
<dbReference type="InterPro" id="IPR002455">
    <property type="entry name" value="GPCR3_GABA-B"/>
</dbReference>
<evidence type="ECO:0000256" key="11">
    <source>
        <dbReference type="SAM" id="MobiDB-lite"/>
    </source>
</evidence>
<evidence type="ECO:0000256" key="3">
    <source>
        <dbReference type="ARBA" id="ARBA00022692"/>
    </source>
</evidence>
<evidence type="ECO:0000256" key="6">
    <source>
        <dbReference type="ARBA" id="ARBA00023136"/>
    </source>
</evidence>
<keyword evidence="7" id="KW-0675">Receptor</keyword>
<evidence type="ECO:0000256" key="12">
    <source>
        <dbReference type="SAM" id="Phobius"/>
    </source>
</evidence>
<evidence type="ECO:0000256" key="5">
    <source>
        <dbReference type="ARBA" id="ARBA00023040"/>
    </source>
</evidence>
<evidence type="ECO:0000256" key="7">
    <source>
        <dbReference type="ARBA" id="ARBA00023170"/>
    </source>
</evidence>
<keyword evidence="5" id="KW-0297">G-protein coupled receptor</keyword>
<keyword evidence="4 12" id="KW-1133">Transmembrane helix</keyword>
<feature type="region of interest" description="Disordered" evidence="11">
    <location>
        <begin position="1256"/>
        <end position="1294"/>
    </location>
</feature>
<feature type="compositionally biased region" description="Basic and acidic residues" evidence="11">
    <location>
        <begin position="1030"/>
        <end position="1046"/>
    </location>
</feature>
<dbReference type="InterPro" id="IPR017979">
    <property type="entry name" value="GPCR_3_CS"/>
</dbReference>
<feature type="compositionally biased region" description="Polar residues" evidence="11">
    <location>
        <begin position="1264"/>
        <end position="1279"/>
    </location>
</feature>
<comment type="caution">
    <text evidence="14">The sequence shown here is derived from an EMBL/GenBank/DDBJ whole genome shotgun (WGS) entry which is preliminary data.</text>
</comment>
<keyword evidence="6 12" id="KW-0472">Membrane</keyword>
<dbReference type="PRINTS" id="PR01177">
    <property type="entry name" value="GABAB1RECPTR"/>
</dbReference>
<reference evidence="14 15" key="1">
    <citation type="submission" date="2024-08" db="EMBL/GenBank/DDBJ databases">
        <authorList>
            <person name="Cucini C."/>
            <person name="Frati F."/>
        </authorList>
    </citation>
    <scope>NUCLEOTIDE SEQUENCE [LARGE SCALE GENOMIC DNA]</scope>
</reference>